<name>A0AAW0C7A3_9AGAR</name>
<feature type="non-terminal residue" evidence="1">
    <location>
        <position position="231"/>
    </location>
</feature>
<reference evidence="1 2" key="1">
    <citation type="journal article" date="2024" name="J Genomics">
        <title>Draft genome sequencing and assembly of Favolaschia claudopus CIRM-BRFM 2984 isolated from oak limbs.</title>
        <authorList>
            <person name="Navarro D."/>
            <person name="Drula E."/>
            <person name="Chaduli D."/>
            <person name="Cazenave R."/>
            <person name="Ahrendt S."/>
            <person name="Wang J."/>
            <person name="Lipzen A."/>
            <person name="Daum C."/>
            <person name="Barry K."/>
            <person name="Grigoriev I.V."/>
            <person name="Favel A."/>
            <person name="Rosso M.N."/>
            <person name="Martin F."/>
        </authorList>
    </citation>
    <scope>NUCLEOTIDE SEQUENCE [LARGE SCALE GENOMIC DNA]</scope>
    <source>
        <strain evidence="1 2">CIRM-BRFM 2984</strain>
    </source>
</reference>
<evidence type="ECO:0000313" key="1">
    <source>
        <dbReference type="EMBL" id="KAK7034410.1"/>
    </source>
</evidence>
<evidence type="ECO:0000313" key="2">
    <source>
        <dbReference type="Proteomes" id="UP001362999"/>
    </source>
</evidence>
<dbReference type="Proteomes" id="UP001362999">
    <property type="component" value="Unassembled WGS sequence"/>
</dbReference>
<keyword evidence="2" id="KW-1185">Reference proteome</keyword>
<feature type="non-terminal residue" evidence="1">
    <location>
        <position position="1"/>
    </location>
</feature>
<protein>
    <submittedName>
        <fullName evidence="1">Uncharacterized protein</fullName>
    </submittedName>
</protein>
<dbReference type="AlphaFoldDB" id="A0AAW0C7A3"/>
<proteinExistence type="predicted"/>
<accession>A0AAW0C7A3</accession>
<sequence>LTLEGIYADATAADAKQEEAPERAQSGLVYELNPASTIVRGSESHQTSVYPEVMKYDIENNYPPLPYPPSFKRLVLTGVQTTHRALILNLGMLNLMVSYLTHTSVQWYTRIRWDTGIMSVSKDVRKFHVGMALVFKEYVLAFVTIDLLFQPVWQDSFLDFVVPPDIYTHTTDFLVMVAEWIQDENWLDVYVLACDAIRAANKVWYGIGVYTVMELFFLAGLSPFITACELF</sequence>
<dbReference type="EMBL" id="JAWWNJ010000021">
    <property type="protein sequence ID" value="KAK7034410.1"/>
    <property type="molecule type" value="Genomic_DNA"/>
</dbReference>
<gene>
    <name evidence="1" type="ORF">R3P38DRAFT_2466028</name>
</gene>
<comment type="caution">
    <text evidence="1">The sequence shown here is derived from an EMBL/GenBank/DDBJ whole genome shotgun (WGS) entry which is preliminary data.</text>
</comment>
<organism evidence="1 2">
    <name type="scientific">Favolaschia claudopus</name>
    <dbReference type="NCBI Taxonomy" id="2862362"/>
    <lineage>
        <taxon>Eukaryota</taxon>
        <taxon>Fungi</taxon>
        <taxon>Dikarya</taxon>
        <taxon>Basidiomycota</taxon>
        <taxon>Agaricomycotina</taxon>
        <taxon>Agaricomycetes</taxon>
        <taxon>Agaricomycetidae</taxon>
        <taxon>Agaricales</taxon>
        <taxon>Marasmiineae</taxon>
        <taxon>Mycenaceae</taxon>
        <taxon>Favolaschia</taxon>
    </lineage>
</organism>